<dbReference type="PANTHER" id="PTHR40074">
    <property type="entry name" value="O-ACETYLTRANSFERASE WECH"/>
    <property type="match status" value="1"/>
</dbReference>
<comment type="caution">
    <text evidence="9">The sequence shown here is derived from an EMBL/GenBank/DDBJ whole genome shotgun (WGS) entry which is preliminary data.</text>
</comment>
<sequence>MKKRIIGLDILRVLGIVFIFLYHVTDSYVGLGGTGDGVFSSLALFSILSRPASIFLFLISGFALMYNREGELKLKDYYIRRFKSLYIPFYVAYILMLGIGVVLLKWAPWNYIPKRKFVYTILGIDGLAVKYSPNYYLIGEWFMSCIVICYLLFPLLAILIKKAKYLTLCVLFAAYVILANFINPFELSVFINPLFIIFYFYVGMCLKGWLIDNQISKAVKIISIVLSIGILFIYLADSLFTTKQIIACTESEAELLCFIWSIALVIAFKDINLAEGAILAKIIKYLSGISWYVILVHHVLAIIYFTINGVSENLVRDIVIILALSIILAEVVRRITNLIKKLVFK</sequence>
<reference evidence="9 10" key="1">
    <citation type="submission" date="2017-10" db="EMBL/GenBank/DDBJ databases">
        <title>Resolving the taxonomy of Roseburia spp., Eubacterium rectale and Agathobacter spp. through phylogenomic analysis.</title>
        <authorList>
            <person name="Sheridan P.O."/>
            <person name="Walker A.W."/>
            <person name="Duncan S.H."/>
            <person name="Scott K.P."/>
            <person name="Toole P.W.O."/>
            <person name="Luis P."/>
            <person name="Flint H.J."/>
        </authorList>
    </citation>
    <scope>NUCLEOTIDE SEQUENCE [LARGE SCALE GENOMIC DNA]</scope>
    <source>
        <strain evidence="9 10">JK626</strain>
    </source>
</reference>
<protein>
    <recommendedName>
        <fullName evidence="8">Acyltransferase 3 domain-containing protein</fullName>
    </recommendedName>
</protein>
<gene>
    <name evidence="9" type="ORF">CSX01_00410</name>
</gene>
<dbReference type="Pfam" id="PF01757">
    <property type="entry name" value="Acyl_transf_3"/>
    <property type="match status" value="1"/>
</dbReference>
<evidence type="ECO:0000256" key="5">
    <source>
        <dbReference type="ARBA" id="ARBA00022989"/>
    </source>
</evidence>
<dbReference type="EMBL" id="PDYF01000002">
    <property type="protein sequence ID" value="PHU36569.1"/>
    <property type="molecule type" value="Genomic_DNA"/>
</dbReference>
<evidence type="ECO:0000256" key="7">
    <source>
        <dbReference type="SAM" id="Phobius"/>
    </source>
</evidence>
<dbReference type="PANTHER" id="PTHR40074:SF2">
    <property type="entry name" value="O-ACETYLTRANSFERASE WECH"/>
    <property type="match status" value="1"/>
</dbReference>
<feature type="domain" description="Acyltransferase 3" evidence="8">
    <location>
        <begin position="6"/>
        <end position="329"/>
    </location>
</feature>
<evidence type="ECO:0000256" key="4">
    <source>
        <dbReference type="ARBA" id="ARBA00022692"/>
    </source>
</evidence>
<keyword evidence="5 7" id="KW-1133">Transmembrane helix</keyword>
<evidence type="ECO:0000256" key="6">
    <source>
        <dbReference type="ARBA" id="ARBA00023136"/>
    </source>
</evidence>
<comment type="subcellular location">
    <subcellularLocation>
        <location evidence="1">Cell membrane</location>
        <topology evidence="1">Multi-pass membrane protein</topology>
    </subcellularLocation>
</comment>
<keyword evidence="6 7" id="KW-0472">Membrane</keyword>
<dbReference type="GO" id="GO:0009246">
    <property type="term" value="P:enterobacterial common antigen biosynthetic process"/>
    <property type="evidence" value="ECO:0007669"/>
    <property type="project" value="TreeGrafter"/>
</dbReference>
<comment type="similarity">
    <text evidence="2">Belongs to the acyltransferase 3 family.</text>
</comment>
<evidence type="ECO:0000313" key="9">
    <source>
        <dbReference type="EMBL" id="PHU36569.1"/>
    </source>
</evidence>
<keyword evidence="3" id="KW-1003">Cell membrane</keyword>
<reference evidence="9 10" key="2">
    <citation type="submission" date="2017-10" db="EMBL/GenBank/DDBJ databases">
        <authorList>
            <person name="Banno H."/>
            <person name="Chua N.-H."/>
        </authorList>
    </citation>
    <scope>NUCLEOTIDE SEQUENCE [LARGE SCALE GENOMIC DNA]</scope>
    <source>
        <strain evidence="9 10">JK626</strain>
    </source>
</reference>
<keyword evidence="4 7" id="KW-0812">Transmembrane</keyword>
<feature type="transmembrane region" description="Helical" evidence="7">
    <location>
        <begin position="5"/>
        <end position="24"/>
    </location>
</feature>
<feature type="transmembrane region" description="Helical" evidence="7">
    <location>
        <begin position="87"/>
        <end position="107"/>
    </location>
</feature>
<evidence type="ECO:0000256" key="3">
    <source>
        <dbReference type="ARBA" id="ARBA00022475"/>
    </source>
</evidence>
<feature type="transmembrane region" description="Helical" evidence="7">
    <location>
        <begin position="44"/>
        <end position="66"/>
    </location>
</feature>
<dbReference type="Proteomes" id="UP000225889">
    <property type="component" value="Unassembled WGS sequence"/>
</dbReference>
<name>A0A2G3E013_9FIRM</name>
<evidence type="ECO:0000256" key="2">
    <source>
        <dbReference type="ARBA" id="ARBA00007400"/>
    </source>
</evidence>
<feature type="transmembrane region" description="Helical" evidence="7">
    <location>
        <begin position="285"/>
        <end position="307"/>
    </location>
</feature>
<dbReference type="InterPro" id="IPR002656">
    <property type="entry name" value="Acyl_transf_3_dom"/>
</dbReference>
<dbReference type="AlphaFoldDB" id="A0A2G3E013"/>
<evidence type="ECO:0000313" key="10">
    <source>
        <dbReference type="Proteomes" id="UP000225889"/>
    </source>
</evidence>
<accession>A0A2G3E013</accession>
<proteinExistence type="inferred from homology"/>
<evidence type="ECO:0000256" key="1">
    <source>
        <dbReference type="ARBA" id="ARBA00004651"/>
    </source>
</evidence>
<feature type="transmembrane region" description="Helical" evidence="7">
    <location>
        <begin position="189"/>
        <end position="206"/>
    </location>
</feature>
<feature type="transmembrane region" description="Helical" evidence="7">
    <location>
        <begin position="165"/>
        <end position="183"/>
    </location>
</feature>
<feature type="transmembrane region" description="Helical" evidence="7">
    <location>
        <begin position="313"/>
        <end position="332"/>
    </location>
</feature>
<dbReference type="GO" id="GO:0005886">
    <property type="term" value="C:plasma membrane"/>
    <property type="evidence" value="ECO:0007669"/>
    <property type="project" value="UniProtKB-SubCell"/>
</dbReference>
<feature type="transmembrane region" description="Helical" evidence="7">
    <location>
        <begin position="218"/>
        <end position="235"/>
    </location>
</feature>
<dbReference type="RefSeq" id="WP_099391034.1">
    <property type="nucleotide sequence ID" value="NZ_PDYF01000002.1"/>
</dbReference>
<feature type="transmembrane region" description="Helical" evidence="7">
    <location>
        <begin position="255"/>
        <end position="273"/>
    </location>
</feature>
<evidence type="ECO:0000259" key="8">
    <source>
        <dbReference type="Pfam" id="PF01757"/>
    </source>
</evidence>
<organism evidence="9 10">
    <name type="scientific">Pseudobutyrivibrio ruminis</name>
    <dbReference type="NCBI Taxonomy" id="46206"/>
    <lineage>
        <taxon>Bacteria</taxon>
        <taxon>Bacillati</taxon>
        <taxon>Bacillota</taxon>
        <taxon>Clostridia</taxon>
        <taxon>Lachnospirales</taxon>
        <taxon>Lachnospiraceae</taxon>
        <taxon>Pseudobutyrivibrio</taxon>
    </lineage>
</organism>
<feature type="transmembrane region" description="Helical" evidence="7">
    <location>
        <begin position="141"/>
        <end position="160"/>
    </location>
</feature>
<dbReference type="GO" id="GO:0016413">
    <property type="term" value="F:O-acetyltransferase activity"/>
    <property type="evidence" value="ECO:0007669"/>
    <property type="project" value="TreeGrafter"/>
</dbReference>